<dbReference type="SFLD" id="SFLDS00019">
    <property type="entry name" value="Glutathione_Transferase_(cytos"/>
    <property type="match status" value="1"/>
</dbReference>
<evidence type="ECO:0000313" key="4">
    <source>
        <dbReference type="Proteomes" id="UP000253420"/>
    </source>
</evidence>
<organism evidence="3 4">
    <name type="scientific">Phyllobacterium salinisoli</name>
    <dbReference type="NCBI Taxonomy" id="1899321"/>
    <lineage>
        <taxon>Bacteria</taxon>
        <taxon>Pseudomonadati</taxon>
        <taxon>Pseudomonadota</taxon>
        <taxon>Alphaproteobacteria</taxon>
        <taxon>Hyphomicrobiales</taxon>
        <taxon>Phyllobacteriaceae</taxon>
        <taxon>Phyllobacterium</taxon>
    </lineage>
</organism>
<dbReference type="PROSITE" id="PS50404">
    <property type="entry name" value="GST_NTER"/>
    <property type="match status" value="1"/>
</dbReference>
<dbReference type="PANTHER" id="PTHR44051">
    <property type="entry name" value="GLUTATHIONE S-TRANSFERASE-RELATED"/>
    <property type="match status" value="1"/>
</dbReference>
<dbReference type="PANTHER" id="PTHR44051:SF21">
    <property type="entry name" value="GLUTATHIONE S-TRANSFERASE FAMILY PROTEIN"/>
    <property type="match status" value="1"/>
</dbReference>
<evidence type="ECO:0000259" key="2">
    <source>
        <dbReference type="PROSITE" id="PS50405"/>
    </source>
</evidence>
<dbReference type="EMBL" id="QOZG01000003">
    <property type="protein sequence ID" value="RCS24426.1"/>
    <property type="molecule type" value="Genomic_DNA"/>
</dbReference>
<evidence type="ECO:0000259" key="1">
    <source>
        <dbReference type="PROSITE" id="PS50404"/>
    </source>
</evidence>
<dbReference type="SUPFAM" id="SSF52833">
    <property type="entry name" value="Thioredoxin-like"/>
    <property type="match status" value="1"/>
</dbReference>
<feature type="domain" description="GST N-terminal" evidence="1">
    <location>
        <begin position="1"/>
        <end position="81"/>
    </location>
</feature>
<accession>A0A368K4W2</accession>
<proteinExistence type="predicted"/>
<protein>
    <submittedName>
        <fullName evidence="3">Glutathione S-transferase family protein</fullName>
    </submittedName>
</protein>
<dbReference type="Gene3D" id="1.20.1050.10">
    <property type="match status" value="1"/>
</dbReference>
<dbReference type="OrthoDB" id="5740960at2"/>
<gene>
    <name evidence="3" type="ORF">DUT91_09145</name>
</gene>
<dbReference type="SFLD" id="SFLDG01150">
    <property type="entry name" value="Main.1:_Beta-like"/>
    <property type="match status" value="1"/>
</dbReference>
<dbReference type="InterPro" id="IPR036282">
    <property type="entry name" value="Glutathione-S-Trfase_C_sf"/>
</dbReference>
<dbReference type="CDD" id="cd03046">
    <property type="entry name" value="GST_N_GTT1_like"/>
    <property type="match status" value="1"/>
</dbReference>
<dbReference type="InterPro" id="IPR010987">
    <property type="entry name" value="Glutathione-S-Trfase_C-like"/>
</dbReference>
<dbReference type="Proteomes" id="UP000253420">
    <property type="component" value="Unassembled WGS sequence"/>
</dbReference>
<dbReference type="InterPro" id="IPR004045">
    <property type="entry name" value="Glutathione_S-Trfase_N"/>
</dbReference>
<sequence length="209" mass="23032">MTELTLYTNPMSRGRIARWMLEEIGQPYNVEILDFGPPMKNDEYCAINPMGKVPALRHGSHVVTEAAAICAYLAETFPEAGLAPRPEERADYFRWMFFTAGPVEAALTNHALGLEPPADKSRMVGYGSYASVVDALEKAISAHPYITGERFTAADVYVGSHVSWGIGFGTLQPRPAFTAYWDRLKNRKALNRASELDDAAVANMKKTSA</sequence>
<evidence type="ECO:0000313" key="3">
    <source>
        <dbReference type="EMBL" id="RCS24426.1"/>
    </source>
</evidence>
<dbReference type="InterPro" id="IPR040079">
    <property type="entry name" value="Glutathione_S-Trfase"/>
</dbReference>
<dbReference type="RefSeq" id="WP_114440044.1">
    <property type="nucleotide sequence ID" value="NZ_QOZG01000003.1"/>
</dbReference>
<dbReference type="PROSITE" id="PS50405">
    <property type="entry name" value="GST_CTER"/>
    <property type="match status" value="1"/>
</dbReference>
<dbReference type="AlphaFoldDB" id="A0A368K4W2"/>
<dbReference type="Gene3D" id="3.40.30.10">
    <property type="entry name" value="Glutaredoxin"/>
    <property type="match status" value="1"/>
</dbReference>
<comment type="caution">
    <text evidence="3">The sequence shown here is derived from an EMBL/GenBank/DDBJ whole genome shotgun (WGS) entry which is preliminary data.</text>
</comment>
<dbReference type="SUPFAM" id="SSF47616">
    <property type="entry name" value="GST C-terminal domain-like"/>
    <property type="match status" value="1"/>
</dbReference>
<reference evidence="3 4" key="1">
    <citation type="submission" date="2018-07" db="EMBL/GenBank/DDBJ databases">
        <title>The draft genome of Phyllobacterium salinisoli.</title>
        <authorList>
            <person name="Liu L."/>
            <person name="Li L."/>
            <person name="Zhang X."/>
            <person name="Liang L."/>
        </authorList>
    </citation>
    <scope>NUCLEOTIDE SEQUENCE [LARGE SCALE GENOMIC DNA]</scope>
    <source>
        <strain evidence="3 4">LLAN61</strain>
    </source>
</reference>
<dbReference type="InterPro" id="IPR036249">
    <property type="entry name" value="Thioredoxin-like_sf"/>
</dbReference>
<feature type="domain" description="GST C-terminal" evidence="2">
    <location>
        <begin position="85"/>
        <end position="209"/>
    </location>
</feature>
<dbReference type="GO" id="GO:0016740">
    <property type="term" value="F:transferase activity"/>
    <property type="evidence" value="ECO:0007669"/>
    <property type="project" value="UniProtKB-KW"/>
</dbReference>
<keyword evidence="4" id="KW-1185">Reference proteome</keyword>
<dbReference type="CDD" id="cd03207">
    <property type="entry name" value="GST_C_8"/>
    <property type="match status" value="1"/>
</dbReference>
<dbReference type="SFLD" id="SFLDG00358">
    <property type="entry name" value="Main_(cytGST)"/>
    <property type="match status" value="1"/>
</dbReference>
<keyword evidence="3" id="KW-0808">Transferase</keyword>
<dbReference type="Pfam" id="PF02798">
    <property type="entry name" value="GST_N"/>
    <property type="match status" value="1"/>
</dbReference>
<name>A0A368K4W2_9HYPH</name>